<dbReference type="CDD" id="cd13540">
    <property type="entry name" value="PBP2_ModA_WtpA"/>
    <property type="match status" value="1"/>
</dbReference>
<accession>A0A0F7DBV6</accession>
<dbReference type="Pfam" id="PF13531">
    <property type="entry name" value="SBP_bac_11"/>
    <property type="match status" value="1"/>
</dbReference>
<dbReference type="KEGG" id="gah:GAH_00916"/>
<dbReference type="PROSITE" id="PS51257">
    <property type="entry name" value="PROKAR_LIPOPROTEIN"/>
    <property type="match status" value="1"/>
</dbReference>
<sequence length="276" mass="30703">MLRRDFIRLSLACAIALAGCSSKRQIEVMYAGSLVREMEELIIPEFERRYGYGVSSEARGSVAIVEMVKDGLRRPDVVISADYTLLNELAPKFLDRYYIFASNSLVVAGKRGVPENWIDAILSGEVSAGMSDPAVDPLGYRTLLMFRLAEKYYGESFYDELVSKVKVFALETDLSANLSAGTVDIGFLYRNMAVNHGLNFLELPEEIDLSNPDFESLYSTVSVRVGERVYRGKAIAYGIAGLKGMRGKEFVDFVLSDGLPLLRKSGLKTFVREVRA</sequence>
<dbReference type="GeneID" id="24803494"/>
<proteinExistence type="inferred from homology"/>
<dbReference type="AlphaFoldDB" id="A0A0F7DBV6"/>
<reference evidence="2 3" key="1">
    <citation type="submission" date="2015-04" db="EMBL/GenBank/DDBJ databases">
        <title>The complete genome sequence of the hyperthermophilic, obligate iron-reducing archaeon Geoglobus ahangari strain 234T.</title>
        <authorList>
            <person name="Manzella M.P."/>
            <person name="Holmes D.E."/>
            <person name="Rocheleau J.M."/>
            <person name="Chung A."/>
            <person name="Reguera G."/>
            <person name="Kashefi K."/>
        </authorList>
    </citation>
    <scope>NUCLEOTIDE SEQUENCE [LARGE SCALE GENOMIC DNA]</scope>
    <source>
        <strain evidence="2 3">234</strain>
    </source>
</reference>
<name>A0A0F7DBV6_9EURY</name>
<keyword evidence="3" id="KW-1185">Reference proteome</keyword>
<dbReference type="RefSeq" id="WP_052747762.1">
    <property type="nucleotide sequence ID" value="NZ_CP011267.1"/>
</dbReference>
<dbReference type="PANTHER" id="PTHR30632:SF16">
    <property type="entry name" value="MOLYBDATE_TUNGSTATE-BINDING PROTEIN WTPA"/>
    <property type="match status" value="1"/>
</dbReference>
<dbReference type="Proteomes" id="UP000034723">
    <property type="component" value="Chromosome"/>
</dbReference>
<organism evidence="2 3">
    <name type="scientific">Geoglobus ahangari</name>
    <dbReference type="NCBI Taxonomy" id="113653"/>
    <lineage>
        <taxon>Archaea</taxon>
        <taxon>Methanobacteriati</taxon>
        <taxon>Methanobacteriota</taxon>
        <taxon>Archaeoglobi</taxon>
        <taxon>Archaeoglobales</taxon>
        <taxon>Archaeoglobaceae</taxon>
        <taxon>Geoglobus</taxon>
    </lineage>
</organism>
<dbReference type="OrthoDB" id="7820at2157"/>
<evidence type="ECO:0000313" key="3">
    <source>
        <dbReference type="Proteomes" id="UP000034723"/>
    </source>
</evidence>
<dbReference type="InParanoid" id="A0A0F7DBV6"/>
<dbReference type="EMBL" id="CP011267">
    <property type="protein sequence ID" value="AKG91756.1"/>
    <property type="molecule type" value="Genomic_DNA"/>
</dbReference>
<evidence type="ECO:0000256" key="1">
    <source>
        <dbReference type="ARBA" id="ARBA00009438"/>
    </source>
</evidence>
<comment type="similarity">
    <text evidence="1">Belongs to the bacterial solute-binding protein 1 family. WtpA subfamily.</text>
</comment>
<evidence type="ECO:0000313" key="2">
    <source>
        <dbReference type="EMBL" id="AKG91756.1"/>
    </source>
</evidence>
<dbReference type="GO" id="GO:0030973">
    <property type="term" value="F:molybdate ion binding"/>
    <property type="evidence" value="ECO:0007669"/>
    <property type="project" value="TreeGrafter"/>
</dbReference>
<dbReference type="Gene3D" id="3.40.190.10">
    <property type="entry name" value="Periplasmic binding protein-like II"/>
    <property type="match status" value="2"/>
</dbReference>
<protein>
    <submittedName>
        <fullName evidence="2">ABC-type molybdate transport system, periplasmic component</fullName>
    </submittedName>
</protein>
<dbReference type="InterPro" id="IPR050682">
    <property type="entry name" value="ModA/WtpA"/>
</dbReference>
<dbReference type="STRING" id="113653.GAH_00916"/>
<dbReference type="PANTHER" id="PTHR30632">
    <property type="entry name" value="MOLYBDATE-BINDING PERIPLASMIC PROTEIN"/>
    <property type="match status" value="1"/>
</dbReference>
<gene>
    <name evidence="2" type="ORF">GAH_00916</name>
</gene>
<dbReference type="HOGENOM" id="CLU_055936_0_0_2"/>
<dbReference type="GO" id="GO:0015689">
    <property type="term" value="P:molybdate ion transport"/>
    <property type="evidence" value="ECO:0007669"/>
    <property type="project" value="TreeGrafter"/>
</dbReference>
<dbReference type="SUPFAM" id="SSF53850">
    <property type="entry name" value="Periplasmic binding protein-like II"/>
    <property type="match status" value="1"/>
</dbReference>